<keyword evidence="2" id="KW-0689">Ribosomal protein</keyword>
<dbReference type="GO" id="GO:0005840">
    <property type="term" value="C:ribosome"/>
    <property type="evidence" value="ECO:0007669"/>
    <property type="project" value="UniProtKB-KW"/>
</dbReference>
<evidence type="ECO:0000313" key="2">
    <source>
        <dbReference type="EMBL" id="KAF4308924.1"/>
    </source>
</evidence>
<evidence type="ECO:0000313" key="3">
    <source>
        <dbReference type="Proteomes" id="UP000572817"/>
    </source>
</evidence>
<dbReference type="PANTHER" id="PTHR42085">
    <property type="entry name" value="F-BOX DOMAIN-CONTAINING PROTEIN"/>
    <property type="match status" value="1"/>
</dbReference>
<proteinExistence type="predicted"/>
<keyword evidence="2" id="KW-0687">Ribonucleoprotein</keyword>
<protein>
    <submittedName>
        <fullName evidence="2">Ribosomal protein L32</fullName>
    </submittedName>
</protein>
<dbReference type="Pfam" id="PF24864">
    <property type="entry name" value="DUF7730"/>
    <property type="match status" value="1"/>
</dbReference>
<accession>A0A8H4IXE0</accession>
<sequence>MAASDVDDFDFCSVDDDDDAFSFCDIQPPKCKVLNLRLVPRLLRLPRELRDLIYQYALIEPPRWQKLHKASCVWNPDPEGLKCPLPHSILMRHAYTHDELKRGNKPPCTCGKRSALNLRRACRQIYAETTPLFYERNVFSFADAKDLSQWIRRLTPHKRSLVRHLHALRDPTRGLGPYCDVELLPGLRTLDIDTHFLAKDFGGRRADARRADARRQNLAQLTQLRRVRVIRPAFHPFELAPGVCYARIPVWEVRHAVLSAADWWREEYDRQGSDHSSLLTAATESFLEEHAVPASAAPSDWAAGPLRVPMFDREDLGEILCFNVPLAQSVVEGLRRKQRKAVLKAEAEERKGIHDTRLAEIEAKARVVRLGKLAELAEKKEQQRKEEVARLQPHKKWHVEVRSRRAGIARGKRRAEKLHLEDEMEWARGDWEACGQDADEY</sequence>
<reference evidence="2" key="1">
    <citation type="submission" date="2020-04" db="EMBL/GenBank/DDBJ databases">
        <title>Genome Assembly and Annotation of Botryosphaeria dothidea sdau 11-99, a Latent Pathogen of Apple Fruit Ring Rot in China.</title>
        <authorList>
            <person name="Yu C."/>
            <person name="Diao Y."/>
            <person name="Lu Q."/>
            <person name="Zhao J."/>
            <person name="Cui S."/>
            <person name="Peng C."/>
            <person name="He B."/>
            <person name="Liu H."/>
        </authorList>
    </citation>
    <scope>NUCLEOTIDE SEQUENCE [LARGE SCALE GENOMIC DNA]</scope>
    <source>
        <strain evidence="2">Sdau11-99</strain>
    </source>
</reference>
<evidence type="ECO:0000259" key="1">
    <source>
        <dbReference type="Pfam" id="PF24864"/>
    </source>
</evidence>
<organism evidence="2 3">
    <name type="scientific">Botryosphaeria dothidea</name>
    <dbReference type="NCBI Taxonomy" id="55169"/>
    <lineage>
        <taxon>Eukaryota</taxon>
        <taxon>Fungi</taxon>
        <taxon>Dikarya</taxon>
        <taxon>Ascomycota</taxon>
        <taxon>Pezizomycotina</taxon>
        <taxon>Dothideomycetes</taxon>
        <taxon>Dothideomycetes incertae sedis</taxon>
        <taxon>Botryosphaeriales</taxon>
        <taxon>Botryosphaeriaceae</taxon>
        <taxon>Botryosphaeria</taxon>
    </lineage>
</organism>
<name>A0A8H4IXE0_9PEZI</name>
<dbReference type="InterPro" id="IPR056632">
    <property type="entry name" value="DUF7730"/>
</dbReference>
<feature type="domain" description="DUF7730" evidence="1">
    <location>
        <begin position="42"/>
        <end position="166"/>
    </location>
</feature>
<dbReference type="OrthoDB" id="5272396at2759"/>
<dbReference type="InterPro" id="IPR038883">
    <property type="entry name" value="AN11006-like"/>
</dbReference>
<dbReference type="EMBL" id="WWBZ02000016">
    <property type="protein sequence ID" value="KAF4308924.1"/>
    <property type="molecule type" value="Genomic_DNA"/>
</dbReference>
<gene>
    <name evidence="2" type="ORF">GTA08_BOTSDO01829</name>
</gene>
<dbReference type="PANTHER" id="PTHR42085:SF1">
    <property type="entry name" value="F-BOX DOMAIN-CONTAINING PROTEIN"/>
    <property type="match status" value="1"/>
</dbReference>
<dbReference type="Proteomes" id="UP000572817">
    <property type="component" value="Unassembled WGS sequence"/>
</dbReference>
<comment type="caution">
    <text evidence="2">The sequence shown here is derived from an EMBL/GenBank/DDBJ whole genome shotgun (WGS) entry which is preliminary data.</text>
</comment>
<dbReference type="AlphaFoldDB" id="A0A8H4IXE0"/>
<keyword evidence="3" id="KW-1185">Reference proteome</keyword>